<dbReference type="SUPFAM" id="SSF159245">
    <property type="entry name" value="AttH-like"/>
    <property type="match status" value="1"/>
</dbReference>
<dbReference type="Gene3D" id="2.40.370.10">
    <property type="entry name" value="AttH-like domain"/>
    <property type="match status" value="1"/>
</dbReference>
<dbReference type="EMBL" id="SRKY01000002">
    <property type="protein sequence ID" value="THH37029.1"/>
    <property type="molecule type" value="Genomic_DNA"/>
</dbReference>
<organism evidence="1 2">
    <name type="scientific">Aliishimia ponticola</name>
    <dbReference type="NCBI Taxonomy" id="2499833"/>
    <lineage>
        <taxon>Bacteria</taxon>
        <taxon>Pseudomonadati</taxon>
        <taxon>Pseudomonadota</taxon>
        <taxon>Alphaproteobacteria</taxon>
        <taxon>Rhodobacterales</taxon>
        <taxon>Paracoccaceae</taxon>
        <taxon>Aliishimia</taxon>
    </lineage>
</organism>
<gene>
    <name evidence="1" type="ORF">E4Z66_08810</name>
</gene>
<evidence type="ECO:0008006" key="3">
    <source>
        <dbReference type="Google" id="ProtNLM"/>
    </source>
</evidence>
<name>A0A4S4NCD0_9RHOB</name>
<evidence type="ECO:0000313" key="1">
    <source>
        <dbReference type="EMBL" id="THH37029.1"/>
    </source>
</evidence>
<keyword evidence="2" id="KW-1185">Reference proteome</keyword>
<dbReference type="AlphaFoldDB" id="A0A4S4NCD0"/>
<dbReference type="OrthoDB" id="5491608at2"/>
<proteinExistence type="predicted"/>
<dbReference type="RefSeq" id="WP_136462627.1">
    <property type="nucleotide sequence ID" value="NZ_SRKY01000002.1"/>
</dbReference>
<dbReference type="InterPro" id="IPR023374">
    <property type="entry name" value="AttH-like_dom_sf"/>
</dbReference>
<sequence>MTDTPAHLIKQLRSALMARASEATVPGPIRHAGPIKSGCDITAKDDGFHFAAYKDHSHKLFYVEWWYYNFTDPASGLTAMVTFAVCNPGNELDLGTASLNFAAFTPEGQVDTDIEFYHVTHFSAEQDCANVSIKGSSVTVLDDDTYHVVAASSDGKIKFDLTFNRTGRSQLLANDVPGYSAWEISSWLVYMPAAKVTGKVSVEGKDYELTDAKGYHDHDWGMWMLPERIWSWAQFSTDDHHTAFDIGFHAAFQKSTAYLKLGDKDIFFPQDNFQSKQSDWDHWRVFWSYPKHVDFQAVDGTGQYELQLSWQVTDTSVLWKYPLIVFEQGCHFTGTLREVDPGNPGGGKVLEQIDTKGFCEYTDRWVGGGS</sequence>
<protein>
    <recommendedName>
        <fullName evidence="3">AttH domain-containing protein</fullName>
    </recommendedName>
</protein>
<dbReference type="Proteomes" id="UP000306602">
    <property type="component" value="Unassembled WGS sequence"/>
</dbReference>
<reference evidence="1 2" key="1">
    <citation type="submission" date="2019-04" db="EMBL/GenBank/DDBJ databases">
        <title>Shimia ponticola sp. nov., isolated from seawater.</title>
        <authorList>
            <person name="Kim Y.-O."/>
            <person name="Yoon J.-H."/>
        </authorList>
    </citation>
    <scope>NUCLEOTIDE SEQUENCE [LARGE SCALE GENOMIC DNA]</scope>
    <source>
        <strain evidence="1 2">MYP11</strain>
    </source>
</reference>
<comment type="caution">
    <text evidence="1">The sequence shown here is derived from an EMBL/GenBank/DDBJ whole genome shotgun (WGS) entry which is preliminary data.</text>
</comment>
<evidence type="ECO:0000313" key="2">
    <source>
        <dbReference type="Proteomes" id="UP000306602"/>
    </source>
</evidence>
<accession>A0A4S4NCD0</accession>